<evidence type="ECO:0000313" key="2">
    <source>
        <dbReference type="Proteomes" id="UP000244193"/>
    </source>
</evidence>
<name>A0A2S0RGJ7_9FLAO</name>
<protein>
    <submittedName>
        <fullName evidence="1">Uncharacterized protein</fullName>
    </submittedName>
</protein>
<keyword evidence="2" id="KW-1185">Reference proteome</keyword>
<gene>
    <name evidence="1" type="ORF">HYN48_10145</name>
</gene>
<dbReference type="EMBL" id="CP028811">
    <property type="protein sequence ID" value="AWA30420.1"/>
    <property type="molecule type" value="Genomic_DNA"/>
</dbReference>
<reference evidence="1 2" key="1">
    <citation type="submission" date="2018-04" db="EMBL/GenBank/DDBJ databases">
        <title>Genome sequencing of Flavobacterium sp. HYN0048.</title>
        <authorList>
            <person name="Yi H."/>
            <person name="Baek C."/>
        </authorList>
    </citation>
    <scope>NUCLEOTIDE SEQUENCE [LARGE SCALE GENOMIC DNA]</scope>
    <source>
        <strain evidence="1 2">HYN0048</strain>
    </source>
</reference>
<dbReference type="Proteomes" id="UP000244193">
    <property type="component" value="Chromosome"/>
</dbReference>
<evidence type="ECO:0000313" key="1">
    <source>
        <dbReference type="EMBL" id="AWA30420.1"/>
    </source>
</evidence>
<organism evidence="1 2">
    <name type="scientific">Flavobacterium magnum</name>
    <dbReference type="NCBI Taxonomy" id="2162713"/>
    <lineage>
        <taxon>Bacteria</taxon>
        <taxon>Pseudomonadati</taxon>
        <taxon>Bacteroidota</taxon>
        <taxon>Flavobacteriia</taxon>
        <taxon>Flavobacteriales</taxon>
        <taxon>Flavobacteriaceae</taxon>
        <taxon>Flavobacterium</taxon>
    </lineage>
</organism>
<dbReference type="KEGG" id="fmg:HYN48_10145"/>
<dbReference type="AlphaFoldDB" id="A0A2S0RGJ7"/>
<accession>A0A2S0RGJ7</accession>
<sequence length="130" mass="15446">MLFFTAAAHAQITVNVNPTVVEPTPKPVIVRYYYLPDYASYYDISTKRYIYRTNNKWIRAKYLPGKYKNYSYEKCRKVKISDYRGNRPYIYYKKHYAQYAPVVVKRPVVYTEHKHGKGHGKKHGKGHGHH</sequence>
<proteinExistence type="predicted"/>